<dbReference type="KEGG" id="lfa:LFA_3715"/>
<dbReference type="RefSeq" id="WP_045097238.1">
    <property type="nucleotide sequence ID" value="NZ_LN614827.1"/>
</dbReference>
<dbReference type="Pfam" id="PF03279">
    <property type="entry name" value="Lip_A_acyltrans"/>
    <property type="match status" value="1"/>
</dbReference>
<evidence type="ECO:0000256" key="6">
    <source>
        <dbReference type="ARBA" id="ARBA00023315"/>
    </source>
</evidence>
<protein>
    <submittedName>
        <fullName evidence="7">Lipid A biosynthesis lauroyl acyltransferase</fullName>
        <ecNumber evidence="7">2.3.1.-</ecNumber>
    </submittedName>
</protein>
<evidence type="ECO:0000256" key="1">
    <source>
        <dbReference type="ARBA" id="ARBA00004533"/>
    </source>
</evidence>
<evidence type="ECO:0000256" key="5">
    <source>
        <dbReference type="ARBA" id="ARBA00023136"/>
    </source>
</evidence>
<accession>A0A098GAJ0</accession>
<evidence type="ECO:0000313" key="8">
    <source>
        <dbReference type="Proteomes" id="UP000032430"/>
    </source>
</evidence>
<organism evidence="7 8">
    <name type="scientific">Legionella fallonii LLAP-10</name>
    <dbReference type="NCBI Taxonomy" id="1212491"/>
    <lineage>
        <taxon>Bacteria</taxon>
        <taxon>Pseudomonadati</taxon>
        <taxon>Pseudomonadota</taxon>
        <taxon>Gammaproteobacteria</taxon>
        <taxon>Legionellales</taxon>
        <taxon>Legionellaceae</taxon>
        <taxon>Legionella</taxon>
    </lineage>
</organism>
<dbReference type="CDD" id="cd07984">
    <property type="entry name" value="LPLAT_LABLAT-like"/>
    <property type="match status" value="1"/>
</dbReference>
<gene>
    <name evidence="7" type="ORF">LFA_3715</name>
</gene>
<dbReference type="HOGENOM" id="CLU_049421_4_0_6"/>
<sequence length="277" mass="32416">MANIYLSKLRITLWGRLFYKMFPIRKQIVLDNIDRVFKDGASPEEKERLARAFYSHVCSMLKELALLGWLSTKRIKRQVELRGVEHLLAAERQGRGVLILTGHLGCWEFGPVGLQSITQLADKMYVIRRPIRNKWLENKIFQRFDRWGIKRINSIDGIKKINAALKKQGIVVYLFDQHAETHSGMGIAVDFFGIQAGTYRSLAFFAQKYQTPVIPASIYREKGNKHVLEFHPPIGWENNADKEVAIYNNTLKYNQALEKIILEHPGQWWWVHRRWKL</sequence>
<keyword evidence="5" id="KW-0472">Membrane</keyword>
<evidence type="ECO:0000256" key="2">
    <source>
        <dbReference type="ARBA" id="ARBA00022475"/>
    </source>
</evidence>
<keyword evidence="4 7" id="KW-0808">Transferase</keyword>
<reference evidence="8" key="1">
    <citation type="submission" date="2014-09" db="EMBL/GenBank/DDBJ databases">
        <authorList>
            <person name="Gomez-Valero L."/>
        </authorList>
    </citation>
    <scope>NUCLEOTIDE SEQUENCE [LARGE SCALE GENOMIC DNA]</scope>
    <source>
        <strain evidence="8">ATCC700992</strain>
    </source>
</reference>
<dbReference type="PANTHER" id="PTHR30606">
    <property type="entry name" value="LIPID A BIOSYNTHESIS LAUROYL ACYLTRANSFERASE"/>
    <property type="match status" value="1"/>
</dbReference>
<dbReference type="GO" id="GO:0009247">
    <property type="term" value="P:glycolipid biosynthetic process"/>
    <property type="evidence" value="ECO:0007669"/>
    <property type="project" value="UniProtKB-ARBA"/>
</dbReference>
<dbReference type="PANTHER" id="PTHR30606:SF10">
    <property type="entry name" value="PHOSPHATIDYLINOSITOL MANNOSIDE ACYLTRANSFERASE"/>
    <property type="match status" value="1"/>
</dbReference>
<keyword evidence="8" id="KW-1185">Reference proteome</keyword>
<keyword evidence="3" id="KW-0997">Cell inner membrane</keyword>
<dbReference type="EC" id="2.3.1.-" evidence="7"/>
<dbReference type="OrthoDB" id="9803456at2"/>
<dbReference type="STRING" id="1212491.LFA_3715"/>
<proteinExistence type="predicted"/>
<comment type="subcellular location">
    <subcellularLocation>
        <location evidence="1">Cell inner membrane</location>
    </subcellularLocation>
</comment>
<dbReference type="Proteomes" id="UP000032430">
    <property type="component" value="Chromosome I"/>
</dbReference>
<evidence type="ECO:0000256" key="4">
    <source>
        <dbReference type="ARBA" id="ARBA00022679"/>
    </source>
</evidence>
<dbReference type="InterPro" id="IPR004960">
    <property type="entry name" value="LipA_acyltrans"/>
</dbReference>
<dbReference type="AlphaFoldDB" id="A0A098GAJ0"/>
<evidence type="ECO:0000256" key="3">
    <source>
        <dbReference type="ARBA" id="ARBA00022519"/>
    </source>
</evidence>
<keyword evidence="6 7" id="KW-0012">Acyltransferase</keyword>
<dbReference type="GO" id="GO:0005886">
    <property type="term" value="C:plasma membrane"/>
    <property type="evidence" value="ECO:0007669"/>
    <property type="project" value="UniProtKB-SubCell"/>
</dbReference>
<keyword evidence="2" id="KW-1003">Cell membrane</keyword>
<dbReference type="GO" id="GO:0016746">
    <property type="term" value="F:acyltransferase activity"/>
    <property type="evidence" value="ECO:0007669"/>
    <property type="project" value="UniProtKB-KW"/>
</dbReference>
<evidence type="ECO:0000313" key="7">
    <source>
        <dbReference type="EMBL" id="CEG59040.1"/>
    </source>
</evidence>
<dbReference type="EMBL" id="LN614827">
    <property type="protein sequence ID" value="CEG59040.1"/>
    <property type="molecule type" value="Genomic_DNA"/>
</dbReference>
<name>A0A098GAJ0_9GAMM</name>